<dbReference type="InterPro" id="IPR011050">
    <property type="entry name" value="Pectin_lyase_fold/virulence"/>
</dbReference>
<name>A0A0H3B442_YERPY</name>
<dbReference type="InterPro" id="IPR012334">
    <property type="entry name" value="Pectin_lyas_fold"/>
</dbReference>
<evidence type="ECO:0000256" key="2">
    <source>
        <dbReference type="SAM" id="MobiDB-lite"/>
    </source>
</evidence>
<dbReference type="GO" id="GO:0090729">
    <property type="term" value="F:toxin activity"/>
    <property type="evidence" value="ECO:0007669"/>
    <property type="project" value="UniProtKB-KW"/>
</dbReference>
<dbReference type="GO" id="GO:0003824">
    <property type="term" value="F:catalytic activity"/>
    <property type="evidence" value="ECO:0007669"/>
    <property type="project" value="UniProtKB-ARBA"/>
</dbReference>
<dbReference type="PATRIC" id="fig|502800.11.peg.2830"/>
<reference evidence="4" key="1">
    <citation type="submission" date="2008-02" db="EMBL/GenBank/DDBJ databases">
        <title>Complete sequence of Yersinia pseudotuberculosis YPIII.</title>
        <authorList>
            <consortium name="US DOE Joint Genome Institute"/>
            <person name="Challacombe J.F."/>
            <person name="Bruce D."/>
            <person name="Detter J.C."/>
            <person name="Green L."/>
            <person name="Land M."/>
            <person name="Munk C."/>
            <person name="Lindler L.E."/>
            <person name="Nikolich M.P."/>
            <person name="Brettin T."/>
        </authorList>
    </citation>
    <scope>NUCLEOTIDE SEQUENCE</scope>
    <source>
        <strain evidence="4">YPIII</strain>
    </source>
</reference>
<dbReference type="Pfam" id="PF05860">
    <property type="entry name" value="TPS"/>
    <property type="match status" value="1"/>
</dbReference>
<dbReference type="Pfam" id="PF13332">
    <property type="entry name" value="Fil_haemagg_2"/>
    <property type="match status" value="3"/>
</dbReference>
<feature type="region of interest" description="Disordered" evidence="2">
    <location>
        <begin position="1581"/>
        <end position="1631"/>
    </location>
</feature>
<evidence type="ECO:0000313" key="4">
    <source>
        <dbReference type="EMBL" id="ACA68442.1"/>
    </source>
</evidence>
<dbReference type="RefSeq" id="WP_012304112.1">
    <property type="nucleotide sequence ID" value="NZ_CP009792.1"/>
</dbReference>
<proteinExistence type="predicted"/>
<accession>A0A0H3B442</accession>
<dbReference type="KEGG" id="ypy:YPK_2156"/>
<keyword evidence="1" id="KW-0800">Toxin</keyword>
<organism evidence="4">
    <name type="scientific">Yersinia pseudotuberculosis serotype O:3 (strain YPIII)</name>
    <dbReference type="NCBI Taxonomy" id="502800"/>
    <lineage>
        <taxon>Bacteria</taxon>
        <taxon>Pseudomonadati</taxon>
        <taxon>Pseudomonadota</taxon>
        <taxon>Gammaproteobacteria</taxon>
        <taxon>Enterobacterales</taxon>
        <taxon>Yersiniaceae</taxon>
        <taxon>Yersinia</taxon>
    </lineage>
</organism>
<protein>
    <submittedName>
        <fullName evidence="4">Filamentous haemagglutinin domain protein</fullName>
    </submittedName>
</protein>
<dbReference type="EMBL" id="CP000950">
    <property type="protein sequence ID" value="ACA68442.1"/>
    <property type="molecule type" value="Genomic_DNA"/>
</dbReference>
<dbReference type="SMART" id="SM00912">
    <property type="entry name" value="Haemagg_act"/>
    <property type="match status" value="1"/>
</dbReference>
<evidence type="ECO:0000256" key="1">
    <source>
        <dbReference type="ARBA" id="ARBA00022656"/>
    </source>
</evidence>
<dbReference type="SUPFAM" id="SSF51126">
    <property type="entry name" value="Pectin lyase-like"/>
    <property type="match status" value="1"/>
</dbReference>
<sequence precursor="true">MKINKFKLSPAGKLTVILSLILTPITNSYSAEIEAAGNTYMRGNEHIPSVYNNPDGVSVINIAPPSEHGLSHNQYMEFHVNEHGVVFNNSLERVVKNGVTYDANLNLRGSPARVILNEVVGLNASVLAGHQDIVGIPADYILANANGISCQGCSFAPEFKNVTLAVGKVVTVRGDLRSIDTIGNANLLNVSNDRDDNNMADALTLIAPVISTNGHIKVKDDADFVVGQNMYHFMKDKTPEVEAGNSKIKTIDGYYLGSISANRINLVDTREDNNINLFGDVAAEETKVVTSGTLRLIAAEDGRQDITIKNGMNISANKIDTTREFTADEVKLFDIKENKVNKTIINAGRIDFVAVEDVKLAGTTILSNDDLSITAKSLHVDSHLIKHSKSTGEVVTHVSIIDEPTKKVENEYNDHVSQASAIMSRKNVKLHGQDGLELKNANIQAYGDIKLSSEGDIHLNGSTETNTRINNITYINHDNDFKKGHDNVKTVTERFAPLDMKARGNINIQSKNTHIHGAKIASEGELSIDAKGDVYIGVASMLTSEFKDIDYNQWGGAHGSEKDKIEEYVYTGNKSDLVGGRVKITAGNDARIFGGKINGVDGGEISAQNYLSIDGVLGTRSFKRDQKTGGIMHTTKNTSTADNHYEKFIDSEISSDGDFRIFSQKDLYIDGSRINVNGKLDINANEKLTVQAARQQQKIDEEKTRLSIEWFAKESSDKQYRAGFLINHQKDTENTLRDEHQIATLSAEQINLTAGDDIKFFGTGISTSKGDVIIKTPKNVGFFTAKNRALINKNQVNNSGGFYFTSGMDKTGNGLQYTHIDKESYSDIENNLVVKTHIKGDLNINAGGDLNQQGTQHDVAKNYSVEASNINNMASNNLAFSKTDTLQVDVSIGNNIDHSGMTRPIEKVIKDPANTLDYIGGRGSQKGVSDPTIGLDVDVSGSRTKTSDNDALALVTSIKAQDIKQVAKKDVLDEGTQYHATEGGMSLQGARHFSRAAVNSKANTTEKEKGEVSLRGGMTATQEIKGHLGVKVETSQGDSYAEEMLVGNINAKSGVSIKTTGDAYYYATNIEGGNGDVTIDAGNNLYFDQVQDSQRSSNIKFSGNGKLSLGGSSGSKEFRLEGGGGYQQGRSQRTDAIVSKINTQGNVTLKAGADLTTKGMQIGKQGTRASDVSLLAAGEVKLLAAVSGSADINDGALADFRLGGKRATGGASKEGFVGAGVQADKVNQSVSDRQGGHIYSKNTVSIKSDSDSNQAIHLEGLKIDAPKVDLSAQQGGVFIESALSELPKDNWNFGFNLDMVLKNTSPKKEDGTIDKDKASESYYKGAGIKVMVDKQDMFKHQNAHINTAYFSLNTKKDAVMKGARIESTRADVNVGRDLTIESLKSREDSVKVDVELSLSHTNDKSSSVTSKLSKLTTKKFEKQTQEKLDSGIKDIGLMYNNKVKPKDTMGGVGFSKESQGVYLPTLSSETKSRNFGDKTARYLGGQLKGIASGPEGLDGRAKLDVQIVNNDAVAEQSGIFGIDETNISVKGTTKLHGAEISSGSGQLTLETENRELSNIKNSTHKGGGGFNVSPSVLGNLTGAGKDVSEGKTPFIHHPHNSSDESESVGKIKGEKATGLAFDELPFSPKPR</sequence>
<dbReference type="Gene3D" id="2.160.20.10">
    <property type="entry name" value="Single-stranded right-handed beta-helix, Pectin lyase-like"/>
    <property type="match status" value="1"/>
</dbReference>
<dbReference type="NCBIfam" id="TIGR01901">
    <property type="entry name" value="adhes_NPXG"/>
    <property type="match status" value="1"/>
</dbReference>
<dbReference type="InterPro" id="IPR025157">
    <property type="entry name" value="Hemagglutinin_rpt"/>
</dbReference>
<gene>
    <name evidence="4" type="ordered locus">YPK_2156</name>
</gene>
<evidence type="ECO:0000259" key="3">
    <source>
        <dbReference type="SMART" id="SM00912"/>
    </source>
</evidence>
<dbReference type="InterPro" id="IPR008638">
    <property type="entry name" value="FhaB/CdiA-like_TPS"/>
</dbReference>
<feature type="domain" description="Filamentous haemagglutinin FhaB/tRNA nuclease CdiA-like TPS" evidence="3">
    <location>
        <begin position="54"/>
        <end position="174"/>
    </location>
</feature>